<name>A0A0G0NIM2_9BACT</name>
<protein>
    <submittedName>
        <fullName evidence="1">Uncharacterized protein</fullName>
    </submittedName>
</protein>
<dbReference type="Proteomes" id="UP000034081">
    <property type="component" value="Unassembled WGS sequence"/>
</dbReference>
<gene>
    <name evidence="1" type="ORF">UT08_C0004G0051</name>
</gene>
<reference evidence="1 2" key="1">
    <citation type="journal article" date="2015" name="Nature">
        <title>rRNA introns, odd ribosomes, and small enigmatic genomes across a large radiation of phyla.</title>
        <authorList>
            <person name="Brown C.T."/>
            <person name="Hug L.A."/>
            <person name="Thomas B.C."/>
            <person name="Sharon I."/>
            <person name="Castelle C.J."/>
            <person name="Singh A."/>
            <person name="Wilkins M.J."/>
            <person name="Williams K.H."/>
            <person name="Banfield J.F."/>
        </authorList>
    </citation>
    <scope>NUCLEOTIDE SEQUENCE [LARGE SCALE GENOMIC DNA]</scope>
</reference>
<evidence type="ECO:0000313" key="2">
    <source>
        <dbReference type="Proteomes" id="UP000034081"/>
    </source>
</evidence>
<proteinExistence type="predicted"/>
<accession>A0A0G0NIM2</accession>
<dbReference type="AlphaFoldDB" id="A0A0G0NIM2"/>
<dbReference type="STRING" id="1618570.UT08_C0004G0051"/>
<evidence type="ECO:0000313" key="1">
    <source>
        <dbReference type="EMBL" id="KKQ85739.1"/>
    </source>
</evidence>
<comment type="caution">
    <text evidence="1">The sequence shown here is derived from an EMBL/GenBank/DDBJ whole genome shotgun (WGS) entry which is preliminary data.</text>
</comment>
<dbReference type="InterPro" id="IPR008949">
    <property type="entry name" value="Isoprenoid_synthase_dom_sf"/>
</dbReference>
<organism evidence="1 2">
    <name type="scientific">Candidatus Woesebacteria bacterium GW2011_GWB1_38_8</name>
    <dbReference type="NCBI Taxonomy" id="1618570"/>
    <lineage>
        <taxon>Bacteria</taxon>
        <taxon>Candidatus Woeseibacteriota</taxon>
    </lineage>
</organism>
<dbReference type="EMBL" id="LBVL01000004">
    <property type="protein sequence ID" value="KKQ85739.1"/>
    <property type="molecule type" value="Genomic_DNA"/>
</dbReference>
<sequence length="269" mass="30498">MSREIETEMNSVRESFDLVLRRPNYVKNVIGLYMLSFYGIKRSRLMRASYLPVRKVDDALDGDAPRVKNPLLYANNLRNNIARNQLGKSPEEQLLRYSLEALESKAKPNDDPRGDFVRAIDAIIFDRERASMRRVLSAEEIEQYYRNAFDPVINITLLAIDSNLRSGDIPVLSYGQGGVYSARDFEVDWQRGIINVPGDVISSAGLSPHSSFEEVGENPKIIDWFHQSLAATKPDLLEAQLLLRQSGEKQTQVVGNSLISPMLKYIEAY</sequence>
<dbReference type="Gene3D" id="1.10.600.10">
    <property type="entry name" value="Farnesyl Diphosphate Synthase"/>
    <property type="match status" value="1"/>
</dbReference>